<protein>
    <submittedName>
        <fullName evidence="1">Uncharacterized protein</fullName>
    </submittedName>
</protein>
<accession>A0A919NC76</accession>
<proteinExistence type="predicted"/>
<gene>
    <name evidence="1" type="ORF">Asi03nite_56280</name>
</gene>
<evidence type="ECO:0000313" key="1">
    <source>
        <dbReference type="EMBL" id="GIF08090.1"/>
    </source>
</evidence>
<comment type="caution">
    <text evidence="1">The sequence shown here is derived from an EMBL/GenBank/DDBJ whole genome shotgun (WGS) entry which is preliminary data.</text>
</comment>
<name>A0A919NC76_9ACTN</name>
<evidence type="ECO:0000313" key="2">
    <source>
        <dbReference type="Proteomes" id="UP000629619"/>
    </source>
</evidence>
<dbReference type="RefSeq" id="WP_203683461.1">
    <property type="nucleotide sequence ID" value="NZ_BOMW01000058.1"/>
</dbReference>
<dbReference type="Proteomes" id="UP000629619">
    <property type="component" value="Unassembled WGS sequence"/>
</dbReference>
<organism evidence="1 2">
    <name type="scientific">Actinoplanes siamensis</name>
    <dbReference type="NCBI Taxonomy" id="1223317"/>
    <lineage>
        <taxon>Bacteria</taxon>
        <taxon>Bacillati</taxon>
        <taxon>Actinomycetota</taxon>
        <taxon>Actinomycetes</taxon>
        <taxon>Micromonosporales</taxon>
        <taxon>Micromonosporaceae</taxon>
        <taxon>Actinoplanes</taxon>
    </lineage>
</organism>
<sequence length="220" mass="24867">MTQPAYQEFLIHEGEGAIVRLAGMGVRVNHFDAAVRRGHDLSSRVSDVHPRTHKGQVMWAETVAELRTQLLDINQGWDIGQTDNYETVYNPERGIAIAVVGGDANCGERAFGQPKAARRRGPVTEKRIRRNVLGQQMFDLPEFKDPPRDDEQCDTWFLLLNARNNRMYLELSLATSLGSDSRFGLWKERIILPYISLEGVVVDPTEPDETEPPRVTVGRK</sequence>
<dbReference type="AlphaFoldDB" id="A0A919NC76"/>
<reference evidence="1" key="1">
    <citation type="submission" date="2021-01" db="EMBL/GenBank/DDBJ databases">
        <title>Whole genome shotgun sequence of Actinoplanes siamensis NBRC 109076.</title>
        <authorList>
            <person name="Komaki H."/>
            <person name="Tamura T."/>
        </authorList>
    </citation>
    <scope>NUCLEOTIDE SEQUENCE</scope>
    <source>
        <strain evidence="1">NBRC 109076</strain>
    </source>
</reference>
<keyword evidence="2" id="KW-1185">Reference proteome</keyword>
<dbReference type="EMBL" id="BOMW01000058">
    <property type="protein sequence ID" value="GIF08090.1"/>
    <property type="molecule type" value="Genomic_DNA"/>
</dbReference>